<evidence type="ECO:0000256" key="7">
    <source>
        <dbReference type="SAM" id="Phobius"/>
    </source>
</evidence>
<evidence type="ECO:0000256" key="3">
    <source>
        <dbReference type="ARBA" id="ARBA00022692"/>
    </source>
</evidence>
<dbReference type="AlphaFoldDB" id="S4RDG1"/>
<comment type="subcellular location">
    <subcellularLocation>
        <location evidence="1">Membrane</location>
        <topology evidence="1">Single-pass membrane protein</topology>
    </subcellularLocation>
</comment>
<dbReference type="CDD" id="cd06530">
    <property type="entry name" value="S26_SPase_I"/>
    <property type="match status" value="1"/>
</dbReference>
<dbReference type="OMA" id="HRAMANM"/>
<dbReference type="InterPro" id="IPR037730">
    <property type="entry name" value="IMP2"/>
</dbReference>
<dbReference type="PANTHER" id="PTHR46041:SF2">
    <property type="entry name" value="MITOCHONDRIAL INNER MEMBRANE PROTEASE SUBUNIT 2"/>
    <property type="match status" value="1"/>
</dbReference>
<dbReference type="GO" id="GO:0042720">
    <property type="term" value="C:mitochondrial inner membrane peptidase complex"/>
    <property type="evidence" value="ECO:0007669"/>
    <property type="project" value="InterPro"/>
</dbReference>
<evidence type="ECO:0000313" key="8">
    <source>
        <dbReference type="Ensembl" id="ENSPMAP00000003243.1"/>
    </source>
</evidence>
<proteinExistence type="predicted"/>
<evidence type="ECO:0000256" key="6">
    <source>
        <dbReference type="ARBA" id="ARBA00023136"/>
    </source>
</evidence>
<organism evidence="8">
    <name type="scientific">Petromyzon marinus</name>
    <name type="common">Sea lamprey</name>
    <dbReference type="NCBI Taxonomy" id="7757"/>
    <lineage>
        <taxon>Eukaryota</taxon>
        <taxon>Metazoa</taxon>
        <taxon>Chordata</taxon>
        <taxon>Craniata</taxon>
        <taxon>Vertebrata</taxon>
        <taxon>Cyclostomata</taxon>
        <taxon>Hyperoartia</taxon>
        <taxon>Petromyzontiformes</taxon>
        <taxon>Petromyzontidae</taxon>
        <taxon>Petromyzon</taxon>
    </lineage>
</organism>
<evidence type="ECO:0000256" key="2">
    <source>
        <dbReference type="ARBA" id="ARBA00022670"/>
    </source>
</evidence>
<keyword evidence="2" id="KW-0645">Protease</keyword>
<sequence>HRAMANMGRRYLRAFVSGFFVSVPVTVTLMDRVAYVARVEGASMQPCLNPTQSPSSDVVLLNRWSLRNFEVRRGEVVSLM</sequence>
<keyword evidence="6 7" id="KW-0472">Membrane</keyword>
<feature type="transmembrane region" description="Helical" evidence="7">
    <location>
        <begin position="12"/>
        <end position="30"/>
    </location>
</feature>
<reference evidence="8" key="1">
    <citation type="submission" date="2025-08" db="UniProtKB">
        <authorList>
            <consortium name="Ensembl"/>
        </authorList>
    </citation>
    <scope>IDENTIFICATION</scope>
</reference>
<protein>
    <recommendedName>
        <fullName evidence="9">Mitochondrial inner membrane protease subunit 2</fullName>
    </recommendedName>
</protein>
<accession>S4RDG1</accession>
<keyword evidence="4" id="KW-0378">Hydrolase</keyword>
<keyword evidence="5 7" id="KW-1133">Transmembrane helix</keyword>
<dbReference type="Ensembl" id="ENSPMAT00000003258.1">
    <property type="protein sequence ID" value="ENSPMAP00000003243.1"/>
    <property type="gene ID" value="ENSPMAG00000002979.1"/>
</dbReference>
<evidence type="ECO:0000256" key="1">
    <source>
        <dbReference type="ARBA" id="ARBA00004167"/>
    </source>
</evidence>
<dbReference type="GO" id="GO:0006627">
    <property type="term" value="P:protein processing involved in protein targeting to mitochondrion"/>
    <property type="evidence" value="ECO:0007669"/>
    <property type="project" value="InterPro"/>
</dbReference>
<reference evidence="8" key="2">
    <citation type="submission" date="2025-09" db="UniProtKB">
        <authorList>
            <consortium name="Ensembl"/>
        </authorList>
    </citation>
    <scope>IDENTIFICATION</scope>
</reference>
<name>S4RDG1_PETMA</name>
<dbReference type="STRING" id="7757.ENSPMAP00000003243"/>
<dbReference type="PANTHER" id="PTHR46041">
    <property type="entry name" value="MITOCHONDRIAL INNER MEMBRANE PROTEASE SUBUNIT 2"/>
    <property type="match status" value="1"/>
</dbReference>
<dbReference type="GO" id="GO:0006465">
    <property type="term" value="P:signal peptide processing"/>
    <property type="evidence" value="ECO:0007669"/>
    <property type="project" value="InterPro"/>
</dbReference>
<evidence type="ECO:0008006" key="9">
    <source>
        <dbReference type="Google" id="ProtNLM"/>
    </source>
</evidence>
<dbReference type="GO" id="GO:0004252">
    <property type="term" value="F:serine-type endopeptidase activity"/>
    <property type="evidence" value="ECO:0007669"/>
    <property type="project" value="InterPro"/>
</dbReference>
<evidence type="ECO:0000256" key="5">
    <source>
        <dbReference type="ARBA" id="ARBA00022989"/>
    </source>
</evidence>
<evidence type="ECO:0000256" key="4">
    <source>
        <dbReference type="ARBA" id="ARBA00022801"/>
    </source>
</evidence>
<dbReference type="HOGENOM" id="CLU_173427_0_0_1"/>
<keyword evidence="3 7" id="KW-0812">Transmembrane</keyword>
<dbReference type="InterPro" id="IPR019533">
    <property type="entry name" value="Peptidase_S26"/>
</dbReference>
<dbReference type="GeneTree" id="ENSGT00940000164174"/>